<sequence>GKEPVAAKAPNSKLRRAPTADHDSDGEVTKEPQHKCKATETRPLPAPEPTVDPTPQPAEPKDRRVTADERPKKKAHQEKQKPDATRSAREHLCALVKLLEAREIHTALVSAPGSIRFLLRNSTVIGLKESAFELAPKSPATSTPISSLEETASEPIANTGNRVVRVTKMMITVPNTRNLRPRK</sequence>
<evidence type="ECO:0000313" key="3">
    <source>
        <dbReference type="Proteomes" id="UP000663831"/>
    </source>
</evidence>
<dbReference type="EMBL" id="CAJMWV010003021">
    <property type="protein sequence ID" value="CAE6474526.1"/>
    <property type="molecule type" value="Genomic_DNA"/>
</dbReference>
<reference evidence="2" key="1">
    <citation type="submission" date="2021-01" db="EMBL/GenBank/DDBJ databases">
        <authorList>
            <person name="Kaushik A."/>
        </authorList>
    </citation>
    <scope>NUCLEOTIDE SEQUENCE</scope>
    <source>
        <strain evidence="2">AG3-1AP</strain>
    </source>
</reference>
<evidence type="ECO:0000256" key="1">
    <source>
        <dbReference type="SAM" id="MobiDB-lite"/>
    </source>
</evidence>
<comment type="caution">
    <text evidence="2">The sequence shown here is derived from an EMBL/GenBank/DDBJ whole genome shotgun (WGS) entry which is preliminary data.</text>
</comment>
<feature type="region of interest" description="Disordered" evidence="1">
    <location>
        <begin position="1"/>
        <end position="88"/>
    </location>
</feature>
<feature type="compositionally biased region" description="Basic and acidic residues" evidence="1">
    <location>
        <begin position="59"/>
        <end position="88"/>
    </location>
</feature>
<name>A0A8H3C8M0_9AGAM</name>
<feature type="compositionally biased region" description="Basic and acidic residues" evidence="1">
    <location>
        <begin position="18"/>
        <end position="40"/>
    </location>
</feature>
<accession>A0A8H3C8M0</accession>
<feature type="non-terminal residue" evidence="2">
    <location>
        <position position="1"/>
    </location>
</feature>
<organism evidence="2 3">
    <name type="scientific">Rhizoctonia solani</name>
    <dbReference type="NCBI Taxonomy" id="456999"/>
    <lineage>
        <taxon>Eukaryota</taxon>
        <taxon>Fungi</taxon>
        <taxon>Dikarya</taxon>
        <taxon>Basidiomycota</taxon>
        <taxon>Agaricomycotina</taxon>
        <taxon>Agaricomycetes</taxon>
        <taxon>Cantharellales</taxon>
        <taxon>Ceratobasidiaceae</taxon>
        <taxon>Rhizoctonia</taxon>
    </lineage>
</organism>
<feature type="compositionally biased region" description="Polar residues" evidence="1">
    <location>
        <begin position="139"/>
        <end position="161"/>
    </location>
</feature>
<proteinExistence type="predicted"/>
<evidence type="ECO:0000313" key="2">
    <source>
        <dbReference type="EMBL" id="CAE6474526.1"/>
    </source>
</evidence>
<dbReference type="Proteomes" id="UP000663831">
    <property type="component" value="Unassembled WGS sequence"/>
</dbReference>
<protein>
    <submittedName>
        <fullName evidence="2">Uncharacterized protein</fullName>
    </submittedName>
</protein>
<feature type="region of interest" description="Disordered" evidence="1">
    <location>
        <begin position="137"/>
        <end position="161"/>
    </location>
</feature>
<feature type="compositionally biased region" description="Pro residues" evidence="1">
    <location>
        <begin position="44"/>
        <end position="58"/>
    </location>
</feature>
<gene>
    <name evidence="2" type="ORF">RDB_LOCUS90749</name>
</gene>
<dbReference type="AlphaFoldDB" id="A0A8H3C8M0"/>